<keyword evidence="8" id="KW-0234">DNA repair</keyword>
<evidence type="ECO:0000313" key="15">
    <source>
        <dbReference type="EMBL" id="SPM32207.1"/>
    </source>
</evidence>
<dbReference type="EC" id="5.6.2.4" evidence="11"/>
<dbReference type="CDD" id="cd17932">
    <property type="entry name" value="DEXQc_UvrD"/>
    <property type="match status" value="1"/>
</dbReference>
<feature type="domain" description="UvrD-like helicase ATP-binding" evidence="14">
    <location>
        <begin position="10"/>
        <end position="287"/>
    </location>
</feature>
<dbReference type="GO" id="GO:0016887">
    <property type="term" value="F:ATP hydrolysis activity"/>
    <property type="evidence" value="ECO:0007669"/>
    <property type="project" value="RHEA"/>
</dbReference>
<accession>A0A2U3NKY9</accession>
<evidence type="ECO:0000256" key="2">
    <source>
        <dbReference type="ARBA" id="ARBA00022741"/>
    </source>
</evidence>
<dbReference type="InterPro" id="IPR014016">
    <property type="entry name" value="UvrD-like_ATP-bd"/>
</dbReference>
<dbReference type="STRING" id="1841860.GCA_900157375_00003"/>
<dbReference type="GO" id="GO:0003677">
    <property type="term" value="F:DNA binding"/>
    <property type="evidence" value="ECO:0007669"/>
    <property type="project" value="UniProtKB-KW"/>
</dbReference>
<dbReference type="OrthoDB" id="9810135at2"/>
<evidence type="ECO:0000256" key="4">
    <source>
        <dbReference type="ARBA" id="ARBA00022801"/>
    </source>
</evidence>
<evidence type="ECO:0000256" key="6">
    <source>
        <dbReference type="ARBA" id="ARBA00022840"/>
    </source>
</evidence>
<feature type="binding site" evidence="13">
    <location>
        <begin position="31"/>
        <end position="38"/>
    </location>
    <ligand>
        <name>ATP</name>
        <dbReference type="ChEBI" id="CHEBI:30616"/>
    </ligand>
</feature>
<reference evidence="15 16" key="1">
    <citation type="submission" date="2017-01" db="EMBL/GenBank/DDBJ databases">
        <authorList>
            <consortium name="Urmite Genomes"/>
        </authorList>
    </citation>
    <scope>NUCLEOTIDE SEQUENCE [LARGE SCALE GENOMIC DNA]</scope>
    <source>
        <strain evidence="15 16">AB57</strain>
    </source>
</reference>
<evidence type="ECO:0000256" key="3">
    <source>
        <dbReference type="ARBA" id="ARBA00022763"/>
    </source>
</evidence>
<sequence>MTSLSESIARMRNNPRQWQAFRTEGQCVVLAPPGSGKTEVLTTRMAWDLLHHISEPRGTACVTLTVAAAEQLRARVEELHHFRRPNIFIGTVHSFLLNEIIIPFAALLGRHDLSTITIVGESQAEAILNSIVYDVYGPHADIRNIPSTVRINRRRMATDEQWGRHDARMKIIADRYVEALHAEGLTDFNELVELAIEMTEHSDLVRRALTAKYPRIYVDEYQDLEPGLDRVIQTLCLNPGAGCQLFAVGDPDQAIYGFTGTMPELLERLACHPQVTPVTLETNYRCGRRIIAMAQTFKESAAAVTDRDGGTARAQCCPTGFAEQCRYTVDWITEARDRYPLHEIGVLCPANEQCEQVADTLRQAGIPALYRSRDDYRLTRVTMFIEACAAWCCFGKETSHYRLADLLRTWRYMLADQWTTQKDVQLTAVLLDQSRVAASASALNFVEAIDAAGMQSVLTRPRLAIDALEVSKLRTAVQPGPTGHAPLAELAERARLTDRVEVRTMTASKGLEYDAIAVLGLDERRIPYFAADWDAAEMREERRKFYVTLTRARDELLLLYSGFVEWRSGKTSSSGPSRFLDELGLIDDTDGW</sequence>
<dbReference type="Gene3D" id="1.10.10.160">
    <property type="match status" value="1"/>
</dbReference>
<dbReference type="InterPro" id="IPR013986">
    <property type="entry name" value="DExx_box_DNA_helicase_dom_sf"/>
</dbReference>
<organism evidence="15 16">
    <name type="scientific">Mycobacterium rhizamassiliense</name>
    <dbReference type="NCBI Taxonomy" id="1841860"/>
    <lineage>
        <taxon>Bacteria</taxon>
        <taxon>Bacillati</taxon>
        <taxon>Actinomycetota</taxon>
        <taxon>Actinomycetes</taxon>
        <taxon>Mycobacteriales</taxon>
        <taxon>Mycobacteriaceae</taxon>
        <taxon>Mycobacterium</taxon>
    </lineage>
</organism>
<keyword evidence="2 13" id="KW-0547">Nucleotide-binding</keyword>
<dbReference type="Gene3D" id="3.40.50.300">
    <property type="entry name" value="P-loop containing nucleotide triphosphate hydrolases"/>
    <property type="match status" value="3"/>
</dbReference>
<evidence type="ECO:0000313" key="16">
    <source>
        <dbReference type="Proteomes" id="UP000240988"/>
    </source>
</evidence>
<dbReference type="GO" id="GO:0000725">
    <property type="term" value="P:recombinational repair"/>
    <property type="evidence" value="ECO:0007669"/>
    <property type="project" value="TreeGrafter"/>
</dbReference>
<keyword evidence="3" id="KW-0227">DNA damage</keyword>
<evidence type="ECO:0000256" key="13">
    <source>
        <dbReference type="PROSITE-ProRule" id="PRU00560"/>
    </source>
</evidence>
<dbReference type="Pfam" id="PF00580">
    <property type="entry name" value="UvrD-helicase"/>
    <property type="match status" value="1"/>
</dbReference>
<dbReference type="InterPro" id="IPR027417">
    <property type="entry name" value="P-loop_NTPase"/>
</dbReference>
<dbReference type="SUPFAM" id="SSF52540">
    <property type="entry name" value="P-loop containing nucleoside triphosphate hydrolases"/>
    <property type="match status" value="1"/>
</dbReference>
<comment type="catalytic activity">
    <reaction evidence="12">
        <text>ATP + H2O = ADP + phosphate + H(+)</text>
        <dbReference type="Rhea" id="RHEA:13065"/>
        <dbReference type="ChEBI" id="CHEBI:15377"/>
        <dbReference type="ChEBI" id="CHEBI:15378"/>
        <dbReference type="ChEBI" id="CHEBI:30616"/>
        <dbReference type="ChEBI" id="CHEBI:43474"/>
        <dbReference type="ChEBI" id="CHEBI:456216"/>
        <dbReference type="EC" id="5.6.2.4"/>
    </reaction>
</comment>
<dbReference type="PANTHER" id="PTHR11070">
    <property type="entry name" value="UVRD / RECB / PCRA DNA HELICASE FAMILY MEMBER"/>
    <property type="match status" value="1"/>
</dbReference>
<dbReference type="EMBL" id="FUFA01000001">
    <property type="protein sequence ID" value="SPM32207.1"/>
    <property type="molecule type" value="Genomic_DNA"/>
</dbReference>
<evidence type="ECO:0000256" key="9">
    <source>
        <dbReference type="ARBA" id="ARBA00023235"/>
    </source>
</evidence>
<evidence type="ECO:0000256" key="11">
    <source>
        <dbReference type="ARBA" id="ARBA00034808"/>
    </source>
</evidence>
<keyword evidence="4 13" id="KW-0378">Hydrolase</keyword>
<keyword evidence="9" id="KW-0413">Isomerase</keyword>
<evidence type="ECO:0000259" key="14">
    <source>
        <dbReference type="PROSITE" id="PS51198"/>
    </source>
</evidence>
<dbReference type="Proteomes" id="UP000240988">
    <property type="component" value="Unassembled WGS sequence"/>
</dbReference>
<dbReference type="AlphaFoldDB" id="A0A2U3NKY9"/>
<evidence type="ECO:0000256" key="7">
    <source>
        <dbReference type="ARBA" id="ARBA00023125"/>
    </source>
</evidence>
<keyword evidence="16" id="KW-1185">Reference proteome</keyword>
<evidence type="ECO:0000256" key="5">
    <source>
        <dbReference type="ARBA" id="ARBA00022806"/>
    </source>
</evidence>
<proteinExistence type="inferred from homology"/>
<comment type="similarity">
    <text evidence="1">Belongs to the helicase family. UvrD subfamily.</text>
</comment>
<evidence type="ECO:0000256" key="12">
    <source>
        <dbReference type="ARBA" id="ARBA00048988"/>
    </source>
</evidence>
<evidence type="ECO:0000256" key="8">
    <source>
        <dbReference type="ARBA" id="ARBA00023204"/>
    </source>
</evidence>
<name>A0A2U3NKY9_9MYCO</name>
<evidence type="ECO:0000256" key="10">
    <source>
        <dbReference type="ARBA" id="ARBA00034617"/>
    </source>
</evidence>
<dbReference type="InterPro" id="IPR000212">
    <property type="entry name" value="DNA_helicase_UvrD/REP"/>
</dbReference>
<protein>
    <recommendedName>
        <fullName evidence="11">DNA 3'-5' helicase</fullName>
        <ecNumber evidence="11">5.6.2.4</ecNumber>
    </recommendedName>
</protein>
<evidence type="ECO:0000256" key="1">
    <source>
        <dbReference type="ARBA" id="ARBA00009922"/>
    </source>
</evidence>
<dbReference type="GO" id="GO:0043138">
    <property type="term" value="F:3'-5' DNA helicase activity"/>
    <property type="evidence" value="ECO:0007669"/>
    <property type="project" value="UniProtKB-EC"/>
</dbReference>
<keyword evidence="7" id="KW-0238">DNA-binding</keyword>
<dbReference type="InterPro" id="IPR014017">
    <property type="entry name" value="DNA_helicase_UvrD-like_C"/>
</dbReference>
<keyword evidence="5 13" id="KW-0347">Helicase</keyword>
<dbReference type="PANTHER" id="PTHR11070:SF2">
    <property type="entry name" value="ATP-DEPENDENT DNA HELICASE SRS2"/>
    <property type="match status" value="1"/>
</dbReference>
<dbReference type="Pfam" id="PF13361">
    <property type="entry name" value="UvrD_C"/>
    <property type="match status" value="1"/>
</dbReference>
<dbReference type="RefSeq" id="WP_077085741.1">
    <property type="nucleotide sequence ID" value="NZ_LT721901.1"/>
</dbReference>
<dbReference type="PROSITE" id="PS51198">
    <property type="entry name" value="UVRD_HELICASE_ATP_BIND"/>
    <property type="match status" value="1"/>
</dbReference>
<dbReference type="GO" id="GO:0005524">
    <property type="term" value="F:ATP binding"/>
    <property type="evidence" value="ECO:0007669"/>
    <property type="project" value="UniProtKB-UniRule"/>
</dbReference>
<keyword evidence="6 13" id="KW-0067">ATP-binding</keyword>
<gene>
    <name evidence="15" type="ORF">MRAB57_4</name>
</gene>
<comment type="catalytic activity">
    <reaction evidence="10">
        <text>Couples ATP hydrolysis with the unwinding of duplex DNA by translocating in the 3'-5' direction.</text>
        <dbReference type="EC" id="5.6.2.4"/>
    </reaction>
</comment>